<reference evidence="2" key="1">
    <citation type="submission" date="2022-08" db="EMBL/GenBank/DDBJ databases">
        <title>A Global Phylogenomic Analysis of the Shiitake Genus Lentinula.</title>
        <authorList>
            <consortium name="DOE Joint Genome Institute"/>
            <person name="Sierra-Patev S."/>
            <person name="Min B."/>
            <person name="Naranjo-Ortiz M."/>
            <person name="Looney B."/>
            <person name="Konkel Z."/>
            <person name="Slot J.C."/>
            <person name="Sakamoto Y."/>
            <person name="Steenwyk J.L."/>
            <person name="Rokas A."/>
            <person name="Carro J."/>
            <person name="Camarero S."/>
            <person name="Ferreira P."/>
            <person name="Molpeceres G."/>
            <person name="Ruiz-Duenas F.J."/>
            <person name="Serrano A."/>
            <person name="Henrissat B."/>
            <person name="Drula E."/>
            <person name="Hughes K.W."/>
            <person name="Mata J.L."/>
            <person name="Ishikawa N.K."/>
            <person name="Vargas-Isla R."/>
            <person name="Ushijima S."/>
            <person name="Smith C.A."/>
            <person name="Ahrendt S."/>
            <person name="Andreopoulos W."/>
            <person name="He G."/>
            <person name="Labutti K."/>
            <person name="Lipzen A."/>
            <person name="Ng V."/>
            <person name="Riley R."/>
            <person name="Sandor L."/>
            <person name="Barry K."/>
            <person name="Martinez A.T."/>
            <person name="Xiao Y."/>
            <person name="Gibbons J.G."/>
            <person name="Terashima K."/>
            <person name="Grigoriev I.V."/>
            <person name="Hibbett D.S."/>
        </authorList>
    </citation>
    <scope>NUCLEOTIDE SEQUENCE</scope>
    <source>
        <strain evidence="2">JLM2183</strain>
    </source>
</reference>
<evidence type="ECO:0000313" key="2">
    <source>
        <dbReference type="EMBL" id="KAJ4465226.1"/>
    </source>
</evidence>
<proteinExistence type="predicted"/>
<gene>
    <name evidence="2" type="ORF">J3R30DRAFT_3723945</name>
</gene>
<dbReference type="EMBL" id="JAOTPV010000085">
    <property type="protein sequence ID" value="KAJ4465226.1"/>
    <property type="molecule type" value="Genomic_DNA"/>
</dbReference>
<accession>A0A9W9DDV5</accession>
<organism evidence="2 3">
    <name type="scientific">Lentinula aciculospora</name>
    <dbReference type="NCBI Taxonomy" id="153920"/>
    <lineage>
        <taxon>Eukaryota</taxon>
        <taxon>Fungi</taxon>
        <taxon>Dikarya</taxon>
        <taxon>Basidiomycota</taxon>
        <taxon>Agaricomycotina</taxon>
        <taxon>Agaricomycetes</taxon>
        <taxon>Agaricomycetidae</taxon>
        <taxon>Agaricales</taxon>
        <taxon>Marasmiineae</taxon>
        <taxon>Omphalotaceae</taxon>
        <taxon>Lentinula</taxon>
    </lineage>
</organism>
<dbReference type="AlphaFoldDB" id="A0A9W9DDV5"/>
<feature type="region of interest" description="Disordered" evidence="1">
    <location>
        <begin position="1"/>
        <end position="22"/>
    </location>
</feature>
<sequence length="231" mass="25562">MIPRTSDHPQTPPYPTTPIQDTSRHVKCHRWLVVSHLRPIPRDGGQPMMMQMPLLDNIAIPRCSSTFDHVIDNILDQAGIIELHSKLIREKKAPVVSRRAAESIIGQAGGPEFAPELVELGLSESLPENPDLGSLLQGLLEYQGVILDLPGESYLVFVDLGQFSPGILRHLLECVRQDNRTEAVDCLATVHGEGNVSQAKKWLVLRKPLHEIHAFEGEGIDGVAHIVKVRV</sequence>
<name>A0A9W9DDV5_9AGAR</name>
<evidence type="ECO:0000313" key="3">
    <source>
        <dbReference type="Proteomes" id="UP001150266"/>
    </source>
</evidence>
<protein>
    <submittedName>
        <fullName evidence="2">Uncharacterized protein</fullName>
    </submittedName>
</protein>
<dbReference type="Proteomes" id="UP001150266">
    <property type="component" value="Unassembled WGS sequence"/>
</dbReference>
<keyword evidence="3" id="KW-1185">Reference proteome</keyword>
<evidence type="ECO:0000256" key="1">
    <source>
        <dbReference type="SAM" id="MobiDB-lite"/>
    </source>
</evidence>
<comment type="caution">
    <text evidence="2">The sequence shown here is derived from an EMBL/GenBank/DDBJ whole genome shotgun (WGS) entry which is preliminary data.</text>
</comment>